<organism evidence="3 4">
    <name type="scientific">Streptomyces monticola</name>
    <dbReference type="NCBI Taxonomy" id="2666263"/>
    <lineage>
        <taxon>Bacteria</taxon>
        <taxon>Bacillati</taxon>
        <taxon>Actinomycetota</taxon>
        <taxon>Actinomycetes</taxon>
        <taxon>Kitasatosporales</taxon>
        <taxon>Streptomycetaceae</taxon>
        <taxon>Streptomyces</taxon>
    </lineage>
</organism>
<sequence length="161" mass="15889">MQAIARASAGVAAACALTAATATSAAAADTSWQVSVEPRTVAPGGTVTLTSSGCQVPTVTADAGVFDTTELNEGHSATAKVFEDAKPAAEYDVTFTCNGQTKSAPLMIADHGSGVHKGVKAGGGGSFASFSVTQLALGGALVAGALGVAVHYARRRGFDES</sequence>
<evidence type="ECO:0000313" key="4">
    <source>
        <dbReference type="Proteomes" id="UP001596523"/>
    </source>
</evidence>
<reference evidence="4" key="1">
    <citation type="journal article" date="2019" name="Int. J. Syst. Evol. Microbiol.">
        <title>The Global Catalogue of Microorganisms (GCM) 10K type strain sequencing project: providing services to taxonomists for standard genome sequencing and annotation.</title>
        <authorList>
            <consortium name="The Broad Institute Genomics Platform"/>
            <consortium name="The Broad Institute Genome Sequencing Center for Infectious Disease"/>
            <person name="Wu L."/>
            <person name="Ma J."/>
        </authorList>
    </citation>
    <scope>NUCLEOTIDE SEQUENCE [LARGE SCALE GENOMIC DNA]</scope>
    <source>
        <strain evidence="4">SYNS20</strain>
    </source>
</reference>
<feature type="signal peptide" evidence="2">
    <location>
        <begin position="1"/>
        <end position="27"/>
    </location>
</feature>
<accession>A0ABW2JW77</accession>
<protein>
    <recommendedName>
        <fullName evidence="5">Lipoprotein</fullName>
    </recommendedName>
</protein>
<keyword evidence="2" id="KW-0732">Signal</keyword>
<keyword evidence="1" id="KW-0472">Membrane</keyword>
<name>A0ABW2JW77_9ACTN</name>
<keyword evidence="1" id="KW-1133">Transmembrane helix</keyword>
<evidence type="ECO:0000256" key="1">
    <source>
        <dbReference type="SAM" id="Phobius"/>
    </source>
</evidence>
<feature type="chain" id="PRO_5046990342" description="Lipoprotein" evidence="2">
    <location>
        <begin position="28"/>
        <end position="161"/>
    </location>
</feature>
<evidence type="ECO:0000313" key="3">
    <source>
        <dbReference type="EMBL" id="MFC7309682.1"/>
    </source>
</evidence>
<dbReference type="RefSeq" id="WP_381838824.1">
    <property type="nucleotide sequence ID" value="NZ_JBHTCF010000023.1"/>
</dbReference>
<keyword evidence="1" id="KW-0812">Transmembrane</keyword>
<gene>
    <name evidence="3" type="ORF">ACFQVC_36395</name>
</gene>
<comment type="caution">
    <text evidence="3">The sequence shown here is derived from an EMBL/GenBank/DDBJ whole genome shotgun (WGS) entry which is preliminary data.</text>
</comment>
<proteinExistence type="predicted"/>
<evidence type="ECO:0008006" key="5">
    <source>
        <dbReference type="Google" id="ProtNLM"/>
    </source>
</evidence>
<dbReference type="EMBL" id="JBHTCF010000023">
    <property type="protein sequence ID" value="MFC7309682.1"/>
    <property type="molecule type" value="Genomic_DNA"/>
</dbReference>
<feature type="transmembrane region" description="Helical" evidence="1">
    <location>
        <begin position="135"/>
        <end position="153"/>
    </location>
</feature>
<keyword evidence="4" id="KW-1185">Reference proteome</keyword>
<dbReference type="Proteomes" id="UP001596523">
    <property type="component" value="Unassembled WGS sequence"/>
</dbReference>
<evidence type="ECO:0000256" key="2">
    <source>
        <dbReference type="SAM" id="SignalP"/>
    </source>
</evidence>